<keyword evidence="2" id="KW-1185">Reference proteome</keyword>
<dbReference type="Proteomes" id="UP000235145">
    <property type="component" value="Unassembled WGS sequence"/>
</dbReference>
<reference evidence="1 2" key="1">
    <citation type="journal article" date="2017" name="Nat. Commun.">
        <title>Genome assembly with in vitro proximity ligation data and whole-genome triplication in lettuce.</title>
        <authorList>
            <person name="Reyes-Chin-Wo S."/>
            <person name="Wang Z."/>
            <person name="Yang X."/>
            <person name="Kozik A."/>
            <person name="Arikit S."/>
            <person name="Song C."/>
            <person name="Xia L."/>
            <person name="Froenicke L."/>
            <person name="Lavelle D.O."/>
            <person name="Truco M.J."/>
            <person name="Xia R."/>
            <person name="Zhu S."/>
            <person name="Xu C."/>
            <person name="Xu H."/>
            <person name="Xu X."/>
            <person name="Cox K."/>
            <person name="Korf I."/>
            <person name="Meyers B.C."/>
            <person name="Michelmore R.W."/>
        </authorList>
    </citation>
    <scope>NUCLEOTIDE SEQUENCE [LARGE SCALE GENOMIC DNA]</scope>
    <source>
        <strain evidence="2">cv. Salinas</strain>
        <tissue evidence="1">Seedlings</tissue>
    </source>
</reference>
<evidence type="ECO:0000313" key="1">
    <source>
        <dbReference type="EMBL" id="KAJ0227217.1"/>
    </source>
</evidence>
<sequence>MFTNYRKQYGCAERLQNMVLIDIRVFLESMSKKLSEYNLPNVSAHIDLQSRGYREVQEEYSINVEYEDLHARDYLNPDQKFAYDEIMRRVDQNIPGMVSVELERHFCTKLYWPISVPVVLLHLQPPRRMLRLTTCHEGEQLIHD</sequence>
<organism evidence="1 2">
    <name type="scientific">Lactuca sativa</name>
    <name type="common">Garden lettuce</name>
    <dbReference type="NCBI Taxonomy" id="4236"/>
    <lineage>
        <taxon>Eukaryota</taxon>
        <taxon>Viridiplantae</taxon>
        <taxon>Streptophyta</taxon>
        <taxon>Embryophyta</taxon>
        <taxon>Tracheophyta</taxon>
        <taxon>Spermatophyta</taxon>
        <taxon>Magnoliopsida</taxon>
        <taxon>eudicotyledons</taxon>
        <taxon>Gunneridae</taxon>
        <taxon>Pentapetalae</taxon>
        <taxon>asterids</taxon>
        <taxon>campanulids</taxon>
        <taxon>Asterales</taxon>
        <taxon>Asteraceae</taxon>
        <taxon>Cichorioideae</taxon>
        <taxon>Cichorieae</taxon>
        <taxon>Lactucinae</taxon>
        <taxon>Lactuca</taxon>
    </lineage>
</organism>
<dbReference type="EMBL" id="NBSK02000001">
    <property type="protein sequence ID" value="KAJ0227217.1"/>
    <property type="molecule type" value="Genomic_DNA"/>
</dbReference>
<proteinExistence type="predicted"/>
<evidence type="ECO:0000313" key="2">
    <source>
        <dbReference type="Proteomes" id="UP000235145"/>
    </source>
</evidence>
<dbReference type="AlphaFoldDB" id="A0A9R1WR03"/>
<dbReference type="PANTHER" id="PTHR10492">
    <property type="match status" value="1"/>
</dbReference>
<protein>
    <submittedName>
        <fullName evidence="1">Uncharacterized protein</fullName>
    </submittedName>
</protein>
<gene>
    <name evidence="1" type="ORF">LSAT_V11C100019140</name>
</gene>
<name>A0A9R1WR03_LACSA</name>
<comment type="caution">
    <text evidence="1">The sequence shown here is derived from an EMBL/GenBank/DDBJ whole genome shotgun (WGS) entry which is preliminary data.</text>
</comment>
<accession>A0A9R1WR03</accession>
<dbReference type="PANTHER" id="PTHR10492:SF94">
    <property type="entry name" value="ATP-DEPENDENT DNA HELICASE"/>
    <property type="match status" value="1"/>
</dbReference>